<dbReference type="Proteomes" id="UP000284767">
    <property type="component" value="Unassembled WGS sequence"/>
</dbReference>
<accession>A0A2V3GAF4</accession>
<reference evidence="3 5" key="2">
    <citation type="submission" date="2017-08" db="EMBL/GenBank/DDBJ databases">
        <authorList>
            <person name="Feschi L."/>
            <person name="Jeukens J."/>
            <person name="Emond-Rheault J.-G."/>
            <person name="Kukavica-Ibrulj I."/>
            <person name="Boyle B."/>
            <person name="Levesque R.C."/>
        </authorList>
    </citation>
    <scope>NUCLEOTIDE SEQUENCE [LARGE SCALE GENOMIC DNA]</scope>
    <source>
        <strain evidence="3 5">PA-W36</strain>
    </source>
</reference>
<organism evidence="2 4">
    <name type="scientific">Pseudomonas aeruginosa</name>
    <dbReference type="NCBI Taxonomy" id="287"/>
    <lineage>
        <taxon>Bacteria</taxon>
        <taxon>Pseudomonadati</taxon>
        <taxon>Pseudomonadota</taxon>
        <taxon>Gammaproteobacteria</taxon>
        <taxon>Pseudomonadales</taxon>
        <taxon>Pseudomonadaceae</taxon>
        <taxon>Pseudomonas</taxon>
    </lineage>
</organism>
<dbReference type="EMBL" id="NSNE01000019">
    <property type="protein sequence ID" value="RPM08679.1"/>
    <property type="molecule type" value="Genomic_DNA"/>
</dbReference>
<feature type="region of interest" description="Disordered" evidence="1">
    <location>
        <begin position="1"/>
        <end position="35"/>
    </location>
</feature>
<dbReference type="Proteomes" id="UP000194857">
    <property type="component" value="Unassembled WGS sequence"/>
</dbReference>
<name>A0A2V3GAF4_PSEAI</name>
<protein>
    <submittedName>
        <fullName evidence="2">Cytochrome C oxidase subunit II</fullName>
    </submittedName>
</protein>
<comment type="caution">
    <text evidence="2">The sequence shown here is derived from an EMBL/GenBank/DDBJ whole genome shotgun (WGS) entry which is preliminary data.</text>
</comment>
<reference evidence="2 4" key="1">
    <citation type="submission" date="2017-05" db="EMBL/GenBank/DDBJ databases">
        <authorList>
            <person name="Song R."/>
            <person name="Chenine A.L."/>
            <person name="Ruprecht R.M."/>
        </authorList>
    </citation>
    <scope>NUCLEOTIDE SEQUENCE [LARGE SCALE GENOMIC DNA]</scope>
    <source>
        <strain evidence="2 4">S567_C10_BS</strain>
    </source>
</reference>
<dbReference type="AlphaFoldDB" id="A0A2V3GAF4"/>
<dbReference type="EMBL" id="NFFZ01000007">
    <property type="protein sequence ID" value="OTI61322.1"/>
    <property type="molecule type" value="Genomic_DNA"/>
</dbReference>
<sequence>MSQHSGSPYRCFYPAGRRQRPRGGPPRQRTLTVAPRHTARQAGFIRFSIRVGV</sequence>
<evidence type="ECO:0000313" key="3">
    <source>
        <dbReference type="EMBL" id="RPM08679.1"/>
    </source>
</evidence>
<reference evidence="3 5" key="3">
    <citation type="submission" date="2019-01" db="EMBL/GenBank/DDBJ databases">
        <title>The Pseudomonas aeruginosa pan-genome provides new insights on its population structure, horizontal gene transfer and pathogenicity.</title>
        <authorList>
            <person name="Freschi L."/>
            <person name="Vincent A.T."/>
            <person name="Jeukens J."/>
            <person name="Emond-Rheault J.-G."/>
            <person name="Kukavica-Ibrulj I."/>
            <person name="Dupont M.-J."/>
            <person name="Charette S.J."/>
            <person name="Boyle B."/>
            <person name="Levesque R.C."/>
        </authorList>
    </citation>
    <scope>NUCLEOTIDE SEQUENCE [LARGE SCALE GENOMIC DNA]</scope>
    <source>
        <strain evidence="3 5">PA-W36</strain>
    </source>
</reference>
<evidence type="ECO:0000313" key="4">
    <source>
        <dbReference type="Proteomes" id="UP000194857"/>
    </source>
</evidence>
<gene>
    <name evidence="2" type="ORF">CAZ10_15720</name>
    <name evidence="3" type="ORF">IPC1295_26095</name>
</gene>
<evidence type="ECO:0000313" key="5">
    <source>
        <dbReference type="Proteomes" id="UP000284767"/>
    </source>
</evidence>
<evidence type="ECO:0000313" key="2">
    <source>
        <dbReference type="EMBL" id="OTI61322.1"/>
    </source>
</evidence>
<evidence type="ECO:0000256" key="1">
    <source>
        <dbReference type="SAM" id="MobiDB-lite"/>
    </source>
</evidence>
<proteinExistence type="predicted"/>